<dbReference type="Pfam" id="PF00213">
    <property type="entry name" value="OSCP"/>
    <property type="match status" value="1"/>
</dbReference>
<dbReference type="GO" id="GO:0046933">
    <property type="term" value="F:proton-transporting ATP synthase activity, rotational mechanism"/>
    <property type="evidence" value="ECO:0007669"/>
    <property type="project" value="UniProtKB-UniRule"/>
</dbReference>
<evidence type="ECO:0000256" key="4">
    <source>
        <dbReference type="ARBA" id="ARBA00023065"/>
    </source>
</evidence>
<dbReference type="PROSITE" id="PS00389">
    <property type="entry name" value="ATPASE_DELTA"/>
    <property type="match status" value="1"/>
</dbReference>
<evidence type="ECO:0000313" key="9">
    <source>
        <dbReference type="EMBL" id="OYQ19928.1"/>
    </source>
</evidence>
<evidence type="ECO:0000256" key="3">
    <source>
        <dbReference type="ARBA" id="ARBA00022781"/>
    </source>
</evidence>
<dbReference type="HAMAP" id="MF_01416">
    <property type="entry name" value="ATP_synth_delta_bact"/>
    <property type="match status" value="1"/>
</dbReference>
<evidence type="ECO:0000256" key="1">
    <source>
        <dbReference type="ARBA" id="ARBA00004370"/>
    </source>
</evidence>
<protein>
    <recommendedName>
        <fullName evidence="8">ATP synthase subunit delta</fullName>
    </recommendedName>
    <alternativeName>
        <fullName evidence="8">ATP synthase F(1) sector subunit delta</fullName>
    </alternativeName>
    <alternativeName>
        <fullName evidence="8">F-type ATPase subunit delta</fullName>
        <shortName evidence="8">F-ATPase subunit delta</shortName>
    </alternativeName>
</protein>
<comment type="subcellular location">
    <subcellularLocation>
        <location evidence="8">Cell membrane</location>
        <topology evidence="8">Peripheral membrane protein</topology>
    </subcellularLocation>
    <subcellularLocation>
        <location evidence="1">Membrane</location>
    </subcellularLocation>
</comment>
<reference evidence="9 10" key="1">
    <citation type="submission" date="2017-07" db="EMBL/GenBank/DDBJ databases">
        <title>Elstera cyanobacteriorum sp. nov., a novel bacterium isolated from cyanobacterial aggregates in a eutrophic lake.</title>
        <authorList>
            <person name="Cai H."/>
        </authorList>
    </citation>
    <scope>NUCLEOTIDE SEQUENCE [LARGE SCALE GENOMIC DNA]</scope>
    <source>
        <strain evidence="9 10">TH019</strain>
    </source>
</reference>
<dbReference type="AlphaFoldDB" id="A0A255XSH5"/>
<keyword evidence="10" id="KW-1185">Reference proteome</keyword>
<keyword evidence="7 8" id="KW-0066">ATP synthesis</keyword>
<evidence type="ECO:0000256" key="8">
    <source>
        <dbReference type="HAMAP-Rule" id="MF_01416"/>
    </source>
</evidence>
<dbReference type="PRINTS" id="PR00125">
    <property type="entry name" value="ATPASEDELTA"/>
</dbReference>
<organism evidence="9 10">
    <name type="scientific">Elstera cyanobacteriorum</name>
    <dbReference type="NCBI Taxonomy" id="2022747"/>
    <lineage>
        <taxon>Bacteria</taxon>
        <taxon>Pseudomonadati</taxon>
        <taxon>Pseudomonadota</taxon>
        <taxon>Alphaproteobacteria</taxon>
        <taxon>Rhodospirillales</taxon>
        <taxon>Rhodospirillaceae</taxon>
        <taxon>Elstera</taxon>
    </lineage>
</organism>
<evidence type="ECO:0000256" key="5">
    <source>
        <dbReference type="ARBA" id="ARBA00023136"/>
    </source>
</evidence>
<dbReference type="OrthoDB" id="9796185at2"/>
<dbReference type="GO" id="GO:0005886">
    <property type="term" value="C:plasma membrane"/>
    <property type="evidence" value="ECO:0007669"/>
    <property type="project" value="UniProtKB-SubCell"/>
</dbReference>
<accession>A0A255XSH5</accession>
<dbReference type="Gene3D" id="1.10.520.20">
    <property type="entry name" value="N-terminal domain of the delta subunit of the F1F0-ATP synthase"/>
    <property type="match status" value="1"/>
</dbReference>
<comment type="function">
    <text evidence="8">This protein is part of the stalk that links CF(0) to CF(1). It either transmits conformational changes from CF(0) to CF(1) or is implicated in proton conduction.</text>
</comment>
<keyword evidence="5 8" id="KW-0472">Membrane</keyword>
<keyword evidence="4 8" id="KW-0406">Ion transport</keyword>
<dbReference type="NCBIfam" id="NF004406">
    <property type="entry name" value="PRK05758.3-2"/>
    <property type="match status" value="1"/>
</dbReference>
<comment type="function">
    <text evidence="8">F(1)F(0) ATP synthase produces ATP from ADP in the presence of a proton or sodium gradient. F-type ATPases consist of two structural domains, F(1) containing the extramembraneous catalytic core and F(0) containing the membrane proton channel, linked together by a central stalk and a peripheral stalk. During catalysis, ATP synthesis in the catalytic domain of F(1) is coupled via a rotary mechanism of the central stalk subunits to proton translocation.</text>
</comment>
<evidence type="ECO:0000256" key="7">
    <source>
        <dbReference type="ARBA" id="ARBA00023310"/>
    </source>
</evidence>
<keyword evidence="8" id="KW-1003">Cell membrane</keyword>
<gene>
    <name evidence="8" type="primary">atpH</name>
    <name evidence="9" type="ORF">CHR90_06520</name>
</gene>
<dbReference type="GO" id="GO:0045259">
    <property type="term" value="C:proton-transporting ATP synthase complex"/>
    <property type="evidence" value="ECO:0007669"/>
    <property type="project" value="UniProtKB-KW"/>
</dbReference>
<dbReference type="EMBL" id="NOXS01000030">
    <property type="protein sequence ID" value="OYQ19928.1"/>
    <property type="molecule type" value="Genomic_DNA"/>
</dbReference>
<evidence type="ECO:0000313" key="10">
    <source>
        <dbReference type="Proteomes" id="UP000216361"/>
    </source>
</evidence>
<dbReference type="Proteomes" id="UP000216361">
    <property type="component" value="Unassembled WGS sequence"/>
</dbReference>
<comment type="caution">
    <text evidence="9">The sequence shown here is derived from an EMBL/GenBank/DDBJ whole genome shotgun (WGS) entry which is preliminary data.</text>
</comment>
<proteinExistence type="inferred from homology"/>
<evidence type="ECO:0000256" key="2">
    <source>
        <dbReference type="ARBA" id="ARBA00022448"/>
    </source>
</evidence>
<sequence>MATEQTGVAGRYAVALYDLAETQGALDAVANDLRALKALLDESADLRRLIASAVLSRDDQTKAIGAVLEKAGAVDLVRRFVGVVAENRRLASLPQMIAAFLARLAEKRGEVTAEVTAAVPLLDYQIDQIKTSLAGSYGSKVMVDVKVDPSLIGGLVVKIGSKLIDHSLKTKLTRLQLAMKGVG</sequence>
<keyword evidence="3 8" id="KW-0375">Hydrogen ion transport</keyword>
<dbReference type="InterPro" id="IPR026015">
    <property type="entry name" value="ATP_synth_OSCP/delta_N_sf"/>
</dbReference>
<dbReference type="SUPFAM" id="SSF47928">
    <property type="entry name" value="N-terminal domain of the delta subunit of the F1F0-ATP synthase"/>
    <property type="match status" value="1"/>
</dbReference>
<keyword evidence="6 8" id="KW-0139">CF(1)</keyword>
<dbReference type="NCBIfam" id="TIGR01145">
    <property type="entry name" value="ATP_synt_delta"/>
    <property type="match status" value="1"/>
</dbReference>
<dbReference type="PANTHER" id="PTHR11910">
    <property type="entry name" value="ATP SYNTHASE DELTA CHAIN"/>
    <property type="match status" value="1"/>
</dbReference>
<keyword evidence="2 8" id="KW-0813">Transport</keyword>
<comment type="similarity">
    <text evidence="8">Belongs to the ATPase delta chain family.</text>
</comment>
<evidence type="ECO:0000256" key="6">
    <source>
        <dbReference type="ARBA" id="ARBA00023196"/>
    </source>
</evidence>
<dbReference type="InterPro" id="IPR000711">
    <property type="entry name" value="ATPase_OSCP/dsu"/>
</dbReference>
<dbReference type="InterPro" id="IPR020781">
    <property type="entry name" value="ATPase_OSCP/d_CS"/>
</dbReference>
<name>A0A255XSH5_9PROT</name>